<sequence length="175" mass="20107">MDSFDSLLKSAPRHVEAKSTDRECVRKGSRPKQSIFFGWAPAKSFLTRLDSAHSPDPSKFAEFFHANDVGSKLTAFARKTNGKSPRSMLIGNPQWLFDEGELAADLEERGEAQFWKNSSRVIDRMVRTHYVMYDNDRLMWSTDCHELFGRVADESCESEKEMDGKGRTDSCWWLK</sequence>
<protein>
    <submittedName>
        <fullName evidence="1">Uncharacterized protein</fullName>
    </submittedName>
</protein>
<dbReference type="Proteomes" id="UP001620626">
    <property type="component" value="Unassembled WGS sequence"/>
</dbReference>
<gene>
    <name evidence="1" type="ORF">niasHT_029211</name>
</gene>
<reference evidence="1 2" key="1">
    <citation type="submission" date="2024-10" db="EMBL/GenBank/DDBJ databases">
        <authorList>
            <person name="Kim D."/>
        </authorList>
    </citation>
    <scope>NUCLEOTIDE SEQUENCE [LARGE SCALE GENOMIC DNA]</scope>
    <source>
        <strain evidence="1">BH-2024</strain>
    </source>
</reference>
<accession>A0ABD2K090</accession>
<organism evidence="1 2">
    <name type="scientific">Heterodera trifolii</name>
    <dbReference type="NCBI Taxonomy" id="157864"/>
    <lineage>
        <taxon>Eukaryota</taxon>
        <taxon>Metazoa</taxon>
        <taxon>Ecdysozoa</taxon>
        <taxon>Nematoda</taxon>
        <taxon>Chromadorea</taxon>
        <taxon>Rhabditida</taxon>
        <taxon>Tylenchina</taxon>
        <taxon>Tylenchomorpha</taxon>
        <taxon>Tylenchoidea</taxon>
        <taxon>Heteroderidae</taxon>
        <taxon>Heteroderinae</taxon>
        <taxon>Heterodera</taxon>
    </lineage>
</organism>
<evidence type="ECO:0000313" key="1">
    <source>
        <dbReference type="EMBL" id="KAL3096175.1"/>
    </source>
</evidence>
<dbReference type="EMBL" id="JBICBT010000869">
    <property type="protein sequence ID" value="KAL3096175.1"/>
    <property type="molecule type" value="Genomic_DNA"/>
</dbReference>
<keyword evidence="2" id="KW-1185">Reference proteome</keyword>
<name>A0ABD2K090_9BILA</name>
<evidence type="ECO:0000313" key="2">
    <source>
        <dbReference type="Proteomes" id="UP001620626"/>
    </source>
</evidence>
<proteinExistence type="predicted"/>
<dbReference type="AlphaFoldDB" id="A0ABD2K090"/>
<comment type="caution">
    <text evidence="1">The sequence shown here is derived from an EMBL/GenBank/DDBJ whole genome shotgun (WGS) entry which is preliminary data.</text>
</comment>